<proteinExistence type="predicted"/>
<dbReference type="SUPFAM" id="SSF54523">
    <property type="entry name" value="Pili subunits"/>
    <property type="match status" value="1"/>
</dbReference>
<accession>R5Y1Q3</accession>
<gene>
    <name evidence="2" type="ORF">BN488_01621</name>
</gene>
<dbReference type="EMBL" id="CBBD010000041">
    <property type="protein sequence ID" value="CDA10582.1"/>
    <property type="molecule type" value="Genomic_DNA"/>
</dbReference>
<sequence>MIFEKLSKIKNDIKDTISVKKATIFAKRRKGFSLIEVVIAITLMAILSGIAMASYTKVQQDAKKNMDYTTAANIATAAQLADADGVDTSISSLVSNNYLQSTPKSQQNNAGEFSVTVSDGKVTVTLGDEQYYPRK</sequence>
<dbReference type="NCBIfam" id="TIGR02532">
    <property type="entry name" value="IV_pilin_GFxxxE"/>
    <property type="match status" value="1"/>
</dbReference>
<protein>
    <submittedName>
        <fullName evidence="2">Prepilin-type cleavage/methylation N-terminal domain protein</fullName>
    </submittedName>
</protein>
<evidence type="ECO:0000313" key="2">
    <source>
        <dbReference type="EMBL" id="CDA10582.1"/>
    </source>
</evidence>
<dbReference type="Gene3D" id="3.30.700.10">
    <property type="entry name" value="Glycoprotein, Type 4 Pilin"/>
    <property type="match status" value="1"/>
</dbReference>
<dbReference type="Proteomes" id="UP000017980">
    <property type="component" value="Unassembled WGS sequence"/>
</dbReference>
<comment type="caution">
    <text evidence="2">The sequence shown here is derived from an EMBL/GenBank/DDBJ whole genome shotgun (WGS) entry which is preliminary data.</text>
</comment>
<dbReference type="RefSeq" id="WP_022071857.1">
    <property type="nucleotide sequence ID" value="NZ_HF999327.1"/>
</dbReference>
<keyword evidence="1" id="KW-1133">Transmembrane helix</keyword>
<dbReference type="Pfam" id="PF07963">
    <property type="entry name" value="N_methyl"/>
    <property type="match status" value="1"/>
</dbReference>
<dbReference type="PROSITE" id="PS00409">
    <property type="entry name" value="PROKAR_NTER_METHYL"/>
    <property type="match status" value="1"/>
</dbReference>
<dbReference type="InterPro" id="IPR045584">
    <property type="entry name" value="Pilin-like"/>
</dbReference>
<keyword evidence="1" id="KW-0472">Membrane</keyword>
<organism evidence="2 3">
    <name type="scientific">Intestinibacter bartlettii CAG:1329</name>
    <dbReference type="NCBI Taxonomy" id="1263063"/>
    <lineage>
        <taxon>Bacteria</taxon>
        <taxon>Bacillati</taxon>
        <taxon>Bacillota</taxon>
        <taxon>Clostridia</taxon>
        <taxon>Peptostreptococcales</taxon>
        <taxon>Peptostreptococcaceae</taxon>
        <taxon>Intestinibacter</taxon>
    </lineage>
</organism>
<reference evidence="2" key="1">
    <citation type="submission" date="2012-11" db="EMBL/GenBank/DDBJ databases">
        <title>Dependencies among metagenomic species, viruses, plasmids and units of genetic variation.</title>
        <authorList>
            <person name="Nielsen H.B."/>
            <person name="Almeida M."/>
            <person name="Juncker A.S."/>
            <person name="Rasmussen S."/>
            <person name="Li J."/>
            <person name="Sunagawa S."/>
            <person name="Plichta D."/>
            <person name="Gautier L."/>
            <person name="Le Chatelier E."/>
            <person name="Peletier E."/>
            <person name="Bonde I."/>
            <person name="Nielsen T."/>
            <person name="Manichanh C."/>
            <person name="Arumugam M."/>
            <person name="Batto J."/>
            <person name="Santos M.B.Q.D."/>
            <person name="Blom N."/>
            <person name="Borruel N."/>
            <person name="Burgdorf K.S."/>
            <person name="Boumezbeur F."/>
            <person name="Casellas F."/>
            <person name="Dore J."/>
            <person name="Guarner F."/>
            <person name="Hansen T."/>
            <person name="Hildebrand F."/>
            <person name="Kaas R.S."/>
            <person name="Kennedy S."/>
            <person name="Kristiansen K."/>
            <person name="Kultima J.R."/>
            <person name="Leonard P."/>
            <person name="Levenez F."/>
            <person name="Lund O."/>
            <person name="Moumen B."/>
            <person name="Le Paslier D."/>
            <person name="Pons N."/>
            <person name="Pedersen O."/>
            <person name="Prifti E."/>
            <person name="Qin J."/>
            <person name="Raes J."/>
            <person name="Tap J."/>
            <person name="Tims S."/>
            <person name="Ussery D.W."/>
            <person name="Yamada T."/>
            <person name="MetaHit consortium"/>
            <person name="Renault P."/>
            <person name="Sicheritz-Ponten T."/>
            <person name="Bork P."/>
            <person name="Wang J."/>
            <person name="Brunak S."/>
            <person name="Ehrlich S.D."/>
        </authorList>
    </citation>
    <scope>NUCLEOTIDE SEQUENCE [LARGE SCALE GENOMIC DNA]</scope>
</reference>
<evidence type="ECO:0000256" key="1">
    <source>
        <dbReference type="SAM" id="Phobius"/>
    </source>
</evidence>
<evidence type="ECO:0000313" key="3">
    <source>
        <dbReference type="Proteomes" id="UP000017980"/>
    </source>
</evidence>
<keyword evidence="1" id="KW-0812">Transmembrane</keyword>
<dbReference type="AlphaFoldDB" id="R5Y1Q3"/>
<dbReference type="InterPro" id="IPR012902">
    <property type="entry name" value="N_methyl_site"/>
</dbReference>
<name>R5Y1Q3_9FIRM</name>
<feature type="transmembrane region" description="Helical" evidence="1">
    <location>
        <begin position="34"/>
        <end position="55"/>
    </location>
</feature>